<proteinExistence type="predicted"/>
<organism evidence="1 2">
    <name type="scientific">Arabis nemorensis</name>
    <dbReference type="NCBI Taxonomy" id="586526"/>
    <lineage>
        <taxon>Eukaryota</taxon>
        <taxon>Viridiplantae</taxon>
        <taxon>Streptophyta</taxon>
        <taxon>Embryophyta</taxon>
        <taxon>Tracheophyta</taxon>
        <taxon>Spermatophyta</taxon>
        <taxon>Magnoliopsida</taxon>
        <taxon>eudicotyledons</taxon>
        <taxon>Gunneridae</taxon>
        <taxon>Pentapetalae</taxon>
        <taxon>rosids</taxon>
        <taxon>malvids</taxon>
        <taxon>Brassicales</taxon>
        <taxon>Brassicaceae</taxon>
        <taxon>Arabideae</taxon>
        <taxon>Arabis</taxon>
    </lineage>
</organism>
<evidence type="ECO:0000313" key="2">
    <source>
        <dbReference type="Proteomes" id="UP000489600"/>
    </source>
</evidence>
<name>A0A565AT57_9BRAS</name>
<keyword evidence="2" id="KW-1185">Reference proteome</keyword>
<dbReference type="Proteomes" id="UP000489600">
    <property type="component" value="Unassembled WGS sequence"/>
</dbReference>
<evidence type="ECO:0000313" key="1">
    <source>
        <dbReference type="EMBL" id="VVA91808.1"/>
    </source>
</evidence>
<comment type="caution">
    <text evidence="1">The sequence shown here is derived from an EMBL/GenBank/DDBJ whole genome shotgun (WGS) entry which is preliminary data.</text>
</comment>
<reference evidence="1" key="1">
    <citation type="submission" date="2019-07" db="EMBL/GenBank/DDBJ databases">
        <authorList>
            <person name="Dittberner H."/>
        </authorList>
    </citation>
    <scope>NUCLEOTIDE SEQUENCE [LARGE SCALE GENOMIC DNA]</scope>
</reference>
<sequence>MEIGLDYEIDHDPEPDDVGTIRVTARIFGKSETFTASTPAKEFIDDEVCRSKEELNYFLIDAGVNDSDIFDVISKLIFRVDDITCSTSNEYSPECALEVKLDLFPDDLDDDQEGTQIEEAVQVSFDQTSNIRFRPANKLVSLRMEEDS</sequence>
<accession>A0A565AT57</accession>
<dbReference type="EMBL" id="CABITT030000001">
    <property type="protein sequence ID" value="VVA91808.1"/>
    <property type="molecule type" value="Genomic_DNA"/>
</dbReference>
<gene>
    <name evidence="1" type="ORF">ANE_LOCUS2253</name>
</gene>
<protein>
    <submittedName>
        <fullName evidence="1">Uncharacterized protein</fullName>
    </submittedName>
</protein>
<dbReference type="AlphaFoldDB" id="A0A565AT57"/>
<dbReference type="OrthoDB" id="1100686at2759"/>